<dbReference type="InterPro" id="IPR052606">
    <property type="entry name" value="DnaJ_domain_protein"/>
</dbReference>
<dbReference type="VEuPathDB" id="FungiDB:BON22_0093"/>
<keyword evidence="1 7" id="KW-0812">Transmembrane</keyword>
<dbReference type="InterPro" id="IPR001623">
    <property type="entry name" value="DnaJ_domain"/>
</dbReference>
<dbReference type="Proteomes" id="UP000189513">
    <property type="component" value="Unassembled WGS sequence"/>
</dbReference>
<comment type="subcellular location">
    <subcellularLocation>
        <location evidence="5">Endomembrane system</location>
        <topology evidence="5">Single-pass membrane protein</topology>
    </subcellularLocation>
</comment>
<evidence type="ECO:0000259" key="9">
    <source>
        <dbReference type="PROSITE" id="PS50076"/>
    </source>
</evidence>
<dbReference type="SMART" id="SM00271">
    <property type="entry name" value="DnaJ"/>
    <property type="match status" value="1"/>
</dbReference>
<dbReference type="PANTHER" id="PTHR44653">
    <property type="entry name" value="DNAJ HOMOLOG SUBFAMILY C MEMBER 1"/>
    <property type="match status" value="1"/>
</dbReference>
<dbReference type="AlphaFoldDB" id="A0A061AVM8"/>
<evidence type="ECO:0000256" key="8">
    <source>
        <dbReference type="SAM" id="SignalP"/>
    </source>
</evidence>
<dbReference type="PROSITE" id="PS50076">
    <property type="entry name" value="DNAJ_2"/>
    <property type="match status" value="1"/>
</dbReference>
<reference evidence="12" key="2">
    <citation type="journal article" date="2017" name="Genome Announc.">
        <title>Genome sequences of Cyberlindnera fabianii 65, Pichia kudriavzevii 129, and Saccharomyces cerevisiae 131 isolated from fermented masau fruits in Zimbabwe.</title>
        <authorList>
            <person name="van Rijswijck I.M.H."/>
            <person name="Derks M.F.L."/>
            <person name="Abee T."/>
            <person name="de Ridder D."/>
            <person name="Smid E.J."/>
        </authorList>
    </citation>
    <scope>NUCLEOTIDE SEQUENCE [LARGE SCALE GENOMIC DNA]</scope>
    <source>
        <strain evidence="12">65</strain>
    </source>
</reference>
<dbReference type="SUPFAM" id="SSF46565">
    <property type="entry name" value="Chaperone J-domain"/>
    <property type="match status" value="1"/>
</dbReference>
<keyword evidence="4 7" id="KW-0472">Membrane</keyword>
<dbReference type="Pfam" id="PF00226">
    <property type="entry name" value="DnaJ"/>
    <property type="match status" value="1"/>
</dbReference>
<feature type="region of interest" description="Disordered" evidence="6">
    <location>
        <begin position="266"/>
        <end position="286"/>
    </location>
</feature>
<dbReference type="CDD" id="cd06257">
    <property type="entry name" value="DnaJ"/>
    <property type="match status" value="1"/>
</dbReference>
<feature type="domain" description="J" evidence="9">
    <location>
        <begin position="42"/>
        <end position="111"/>
    </location>
</feature>
<keyword evidence="12" id="KW-1185">Reference proteome</keyword>
<accession>A0A061AVM8</accession>
<organism evidence="10">
    <name type="scientific">Cyberlindnera fabianii</name>
    <name type="common">Yeast</name>
    <name type="synonym">Hansenula fabianii</name>
    <dbReference type="NCBI Taxonomy" id="36022"/>
    <lineage>
        <taxon>Eukaryota</taxon>
        <taxon>Fungi</taxon>
        <taxon>Dikarya</taxon>
        <taxon>Ascomycota</taxon>
        <taxon>Saccharomycotina</taxon>
        <taxon>Saccharomycetes</taxon>
        <taxon>Phaffomycetales</taxon>
        <taxon>Phaffomycetaceae</taxon>
        <taxon>Cyberlindnera</taxon>
    </lineage>
</organism>
<dbReference type="Gene3D" id="1.10.287.110">
    <property type="entry name" value="DnaJ domain"/>
    <property type="match status" value="1"/>
</dbReference>
<keyword evidence="2 8" id="KW-0732">Signal</keyword>
<evidence type="ECO:0000313" key="11">
    <source>
        <dbReference type="EMBL" id="ONH69616.1"/>
    </source>
</evidence>
<dbReference type="EMBL" id="MPUK01000001">
    <property type="protein sequence ID" value="ONH69616.1"/>
    <property type="molecule type" value="Genomic_DNA"/>
</dbReference>
<dbReference type="OrthoDB" id="413400at2759"/>
<dbReference type="InterPro" id="IPR036869">
    <property type="entry name" value="J_dom_sf"/>
</dbReference>
<evidence type="ECO:0000313" key="10">
    <source>
        <dbReference type="EMBL" id="CDR38786.1"/>
    </source>
</evidence>
<evidence type="ECO:0000256" key="3">
    <source>
        <dbReference type="ARBA" id="ARBA00022989"/>
    </source>
</evidence>
<dbReference type="GO" id="GO:0012505">
    <property type="term" value="C:endomembrane system"/>
    <property type="evidence" value="ECO:0007669"/>
    <property type="project" value="UniProtKB-SubCell"/>
</dbReference>
<evidence type="ECO:0000256" key="5">
    <source>
        <dbReference type="ARBA" id="ARBA00037847"/>
    </source>
</evidence>
<feature type="chain" id="PRO_5015026807" evidence="8">
    <location>
        <begin position="18"/>
        <end position="300"/>
    </location>
</feature>
<keyword evidence="3 7" id="KW-1133">Transmembrane helix</keyword>
<dbReference type="EMBL" id="LK052887">
    <property type="protein sequence ID" value="CDR38786.1"/>
    <property type="molecule type" value="Genomic_DNA"/>
</dbReference>
<dbReference type="STRING" id="36022.A0A061AVM8"/>
<evidence type="ECO:0000256" key="7">
    <source>
        <dbReference type="SAM" id="Phobius"/>
    </source>
</evidence>
<evidence type="ECO:0000256" key="2">
    <source>
        <dbReference type="ARBA" id="ARBA00022729"/>
    </source>
</evidence>
<reference evidence="11" key="3">
    <citation type="submission" date="2017-01" db="EMBL/GenBank/DDBJ databases">
        <authorList>
            <person name="Mah S.A."/>
            <person name="Swanson W.J."/>
            <person name="Moy G.W."/>
            <person name="Vacquier V.D."/>
        </authorList>
    </citation>
    <scope>NUCLEOTIDE SEQUENCE [LARGE SCALE GENOMIC DNA]</scope>
    <source>
        <strain evidence="11">65</strain>
    </source>
</reference>
<feature type="transmembrane region" description="Helical" evidence="7">
    <location>
        <begin position="132"/>
        <end position="151"/>
    </location>
</feature>
<name>A0A061AVM8_CYBFA</name>
<protein>
    <submittedName>
        <fullName evidence="10">CYFA0S02e05666g1_1</fullName>
    </submittedName>
    <submittedName>
        <fullName evidence="11">ER-localized J domain-containing protein 5</fullName>
    </submittedName>
</protein>
<reference evidence="10" key="1">
    <citation type="journal article" date="2014" name="Genome Announc.">
        <title>Genome sequence of the yeast Cyberlindnera fabianii (Hansenula fabianii).</title>
        <authorList>
            <person name="Freel K.C."/>
            <person name="Sarilar V."/>
            <person name="Neuveglise C."/>
            <person name="Devillers H."/>
            <person name="Friedrich A."/>
            <person name="Schacherer J."/>
        </authorList>
    </citation>
    <scope>NUCLEOTIDE SEQUENCE</scope>
    <source>
        <strain evidence="10">YJS4271</strain>
    </source>
</reference>
<evidence type="ECO:0000256" key="4">
    <source>
        <dbReference type="ARBA" id="ARBA00023136"/>
    </source>
</evidence>
<evidence type="ECO:0000256" key="6">
    <source>
        <dbReference type="SAM" id="MobiDB-lite"/>
    </source>
</evidence>
<gene>
    <name evidence="11" type="ORF">BON22_0093</name>
    <name evidence="10" type="ORF">CYFA0S_02e05666g</name>
</gene>
<dbReference type="PANTHER" id="PTHR44653:SF2">
    <property type="entry name" value="DNAJ HOMOLOG SUBFAMILY C MEMBER 1"/>
    <property type="match status" value="1"/>
</dbReference>
<evidence type="ECO:0000256" key="1">
    <source>
        <dbReference type="ARBA" id="ARBA00022692"/>
    </source>
</evidence>
<evidence type="ECO:0000313" key="12">
    <source>
        <dbReference type="Proteomes" id="UP000189513"/>
    </source>
</evidence>
<feature type="signal peptide" evidence="8">
    <location>
        <begin position="1"/>
        <end position="17"/>
    </location>
</feature>
<proteinExistence type="predicted"/>
<dbReference type="OMA" id="RRYDYFY"/>
<sequence>MRFPLLSLLLLAATALAAWSSEDLEIFHLQQDLVREYGPSATFYTFFELEDGEKSTFKQIARQFRKLSQKYHPDKAKRGVSKKKANKRFERLNLINNILKTDKRKRYDYFLDKGFPKYSTAGWIYAKFKPGIVFTIIFLSVLISVAHFVILKIQAGQNRKRIASLIADVKAFAQQQVAGNEMALGEQRKVKHEGLQKTFLVRIDGVFLCDDENENLLERVDPAAIKDPTWRDFLFVRWFAAAWNKVLGGVYKIDLSVKEEKQYEKDNLAAGEEKKKTKKKPTGEKKVLPNGKVIYSKKKN</sequence>